<accession>A0A6J6IDJ0</accession>
<sequence>MDQRKSQNDLLDDLVSGGAITEEQAAAIARAPRWSLSVRELFSYLAAIVISVGVLQIVGVALSDASQSAVAAVLYVAAIASYLIRSKIPMTTVIRERLIEVLEIVSVASASVATGLLLDMANLRSEWSVSIISAVVICWSLYRLQKTQFAATLLLSAAVPAFVVSLSAGINTRGQVLLGLAMALSGAGLIYVGMRDIGAAFVPRAAGSAYVVIGSIILSRIDGIGTFVPLVFGAVLFIVGSQKLETELLMAGTVGVVVGIVMCVARWVHSNFLQGIVITACGVLMLLALSAQVRRAANRPKLDVPAA</sequence>
<gene>
    <name evidence="2" type="ORF">UFOPK1889_00983</name>
</gene>
<proteinExistence type="predicted"/>
<feature type="transmembrane region" description="Helical" evidence="1">
    <location>
        <begin position="248"/>
        <end position="267"/>
    </location>
</feature>
<dbReference type="EMBL" id="CAEZUZ010000183">
    <property type="protein sequence ID" value="CAB4622195.1"/>
    <property type="molecule type" value="Genomic_DNA"/>
</dbReference>
<protein>
    <submittedName>
        <fullName evidence="2">Unannotated protein</fullName>
    </submittedName>
</protein>
<feature type="transmembrane region" description="Helical" evidence="1">
    <location>
        <begin position="224"/>
        <end position="241"/>
    </location>
</feature>
<evidence type="ECO:0000256" key="1">
    <source>
        <dbReference type="SAM" id="Phobius"/>
    </source>
</evidence>
<name>A0A6J6IDJ0_9ZZZZ</name>
<feature type="transmembrane region" description="Helical" evidence="1">
    <location>
        <begin position="273"/>
        <end position="291"/>
    </location>
</feature>
<reference evidence="2" key="1">
    <citation type="submission" date="2020-05" db="EMBL/GenBank/DDBJ databases">
        <authorList>
            <person name="Chiriac C."/>
            <person name="Salcher M."/>
            <person name="Ghai R."/>
            <person name="Kavagutti S V."/>
        </authorList>
    </citation>
    <scope>NUCLEOTIDE SEQUENCE</scope>
</reference>
<feature type="transmembrane region" description="Helical" evidence="1">
    <location>
        <begin position="201"/>
        <end position="218"/>
    </location>
</feature>
<dbReference type="AlphaFoldDB" id="A0A6J6IDJ0"/>
<keyword evidence="1" id="KW-0472">Membrane</keyword>
<evidence type="ECO:0000313" key="2">
    <source>
        <dbReference type="EMBL" id="CAB4622195.1"/>
    </source>
</evidence>
<feature type="transmembrane region" description="Helical" evidence="1">
    <location>
        <begin position="124"/>
        <end position="142"/>
    </location>
</feature>
<feature type="transmembrane region" description="Helical" evidence="1">
    <location>
        <begin position="149"/>
        <end position="170"/>
    </location>
</feature>
<keyword evidence="1" id="KW-0812">Transmembrane</keyword>
<keyword evidence="1" id="KW-1133">Transmembrane helix</keyword>
<feature type="transmembrane region" description="Helical" evidence="1">
    <location>
        <begin position="41"/>
        <end position="62"/>
    </location>
</feature>
<feature type="transmembrane region" description="Helical" evidence="1">
    <location>
        <begin position="68"/>
        <end position="86"/>
    </location>
</feature>
<feature type="transmembrane region" description="Helical" evidence="1">
    <location>
        <begin position="176"/>
        <end position="194"/>
    </location>
</feature>
<organism evidence="2">
    <name type="scientific">freshwater metagenome</name>
    <dbReference type="NCBI Taxonomy" id="449393"/>
    <lineage>
        <taxon>unclassified sequences</taxon>
        <taxon>metagenomes</taxon>
        <taxon>ecological metagenomes</taxon>
    </lineage>
</organism>
<feature type="transmembrane region" description="Helical" evidence="1">
    <location>
        <begin position="98"/>
        <end position="118"/>
    </location>
</feature>